<dbReference type="AlphaFoldDB" id="A0A829YF30"/>
<protein>
    <recommendedName>
        <fullName evidence="4">START domain-containing protein</fullName>
    </recommendedName>
</protein>
<evidence type="ECO:0000313" key="2">
    <source>
        <dbReference type="EMBL" id="GFE81401.1"/>
    </source>
</evidence>
<sequence length="212" mass="23934">MLGKRFVVCLSLLIGASIASAYEPDVTQQRDETIAGASDRLIPDGSESVRGRCMRCLAEFGRYPSSEPAFEWQIQLEDKKYVLSSWRLVNPKSDVDARQVDVLRFEVSKQFAEVVYDIWANNILEARYTRHAPSGADAVSYRFRTHLKGVGWPSARTGVANKDLPPKWLVDTGEEILTLARAKSPKETPVLAKLQAARKRLNEYYHPPPRTQ</sequence>
<keyword evidence="1" id="KW-0732">Signal</keyword>
<evidence type="ECO:0000313" key="3">
    <source>
        <dbReference type="Proteomes" id="UP000445000"/>
    </source>
</evidence>
<comment type="caution">
    <text evidence="2">The sequence shown here is derived from an EMBL/GenBank/DDBJ whole genome shotgun (WGS) entry which is preliminary data.</text>
</comment>
<name>A0A829YF30_9GAMM</name>
<feature type="signal peptide" evidence="1">
    <location>
        <begin position="1"/>
        <end position="21"/>
    </location>
</feature>
<dbReference type="RefSeq" id="WP_161813056.1">
    <property type="nucleotide sequence ID" value="NZ_BLJN01000003.1"/>
</dbReference>
<dbReference type="Proteomes" id="UP000445000">
    <property type="component" value="Unassembled WGS sequence"/>
</dbReference>
<dbReference type="EMBL" id="BLJN01000003">
    <property type="protein sequence ID" value="GFE81401.1"/>
    <property type="molecule type" value="Genomic_DNA"/>
</dbReference>
<accession>A0A829YF30</accession>
<reference evidence="3" key="1">
    <citation type="submission" date="2020-01" db="EMBL/GenBank/DDBJ databases">
        <title>'Steroidobacter agaridevorans' sp. nov., agar-degrading bacteria isolated from rhizosphere soils.</title>
        <authorList>
            <person name="Ikenaga M."/>
            <person name="Kataoka M."/>
            <person name="Murouchi A."/>
            <person name="Katsuragi S."/>
            <person name="Sakai M."/>
        </authorList>
    </citation>
    <scope>NUCLEOTIDE SEQUENCE [LARGE SCALE GENOMIC DNA]</scope>
    <source>
        <strain evidence="3">YU21-B</strain>
    </source>
</reference>
<evidence type="ECO:0000256" key="1">
    <source>
        <dbReference type="SAM" id="SignalP"/>
    </source>
</evidence>
<feature type="chain" id="PRO_5032770419" description="START domain-containing protein" evidence="1">
    <location>
        <begin position="22"/>
        <end position="212"/>
    </location>
</feature>
<proteinExistence type="predicted"/>
<organism evidence="2 3">
    <name type="scientific">Steroidobacter agaridevorans</name>
    <dbReference type="NCBI Taxonomy" id="2695856"/>
    <lineage>
        <taxon>Bacteria</taxon>
        <taxon>Pseudomonadati</taxon>
        <taxon>Pseudomonadota</taxon>
        <taxon>Gammaproteobacteria</taxon>
        <taxon>Steroidobacterales</taxon>
        <taxon>Steroidobacteraceae</taxon>
        <taxon>Steroidobacter</taxon>
    </lineage>
</organism>
<keyword evidence="3" id="KW-1185">Reference proteome</keyword>
<evidence type="ECO:0008006" key="4">
    <source>
        <dbReference type="Google" id="ProtNLM"/>
    </source>
</evidence>
<gene>
    <name evidence="2" type="ORF">GCM10011487_34010</name>
</gene>